<dbReference type="EMBL" id="FNAN01000030">
    <property type="protein sequence ID" value="SDH17158.1"/>
    <property type="molecule type" value="Genomic_DNA"/>
</dbReference>
<feature type="transmembrane region" description="Helical" evidence="8">
    <location>
        <begin position="98"/>
        <end position="117"/>
    </location>
</feature>
<feature type="transmembrane region" description="Helical" evidence="8">
    <location>
        <begin position="269"/>
        <end position="289"/>
    </location>
</feature>
<evidence type="ECO:0000313" key="11">
    <source>
        <dbReference type="Proteomes" id="UP000198748"/>
    </source>
</evidence>
<comment type="function">
    <text evidence="1">Intake of glucose and galactose.</text>
</comment>
<feature type="transmembrane region" description="Helical" evidence="8">
    <location>
        <begin position="176"/>
        <end position="194"/>
    </location>
</feature>
<feature type="transmembrane region" description="Helical" evidence="8">
    <location>
        <begin position="319"/>
        <end position="340"/>
    </location>
</feature>
<dbReference type="InterPro" id="IPR020846">
    <property type="entry name" value="MFS_dom"/>
</dbReference>
<feature type="transmembrane region" description="Helical" evidence="8">
    <location>
        <begin position="7"/>
        <end position="27"/>
    </location>
</feature>
<evidence type="ECO:0000256" key="5">
    <source>
        <dbReference type="ARBA" id="ARBA00022692"/>
    </source>
</evidence>
<dbReference type="SUPFAM" id="SSF103473">
    <property type="entry name" value="MFS general substrate transporter"/>
    <property type="match status" value="1"/>
</dbReference>
<comment type="similarity">
    <text evidence="3">Belongs to the major facilitator superfamily. FHS transporter (TC 2.A.1.7) family.</text>
</comment>
<dbReference type="PROSITE" id="PS50850">
    <property type="entry name" value="MFS"/>
    <property type="match status" value="1"/>
</dbReference>
<dbReference type="GO" id="GO:0005354">
    <property type="term" value="F:galactose transmembrane transporter activity"/>
    <property type="evidence" value="ECO:0007669"/>
    <property type="project" value="InterPro"/>
</dbReference>
<dbReference type="RefSeq" id="WP_090157471.1">
    <property type="nucleotide sequence ID" value="NZ_FNAN01000030.1"/>
</dbReference>
<keyword evidence="6 8" id="KW-1133">Transmembrane helix</keyword>
<evidence type="ECO:0000256" key="7">
    <source>
        <dbReference type="ARBA" id="ARBA00023136"/>
    </source>
</evidence>
<organism evidence="10 11">
    <name type="scientific">Dyadobacter soli</name>
    <dbReference type="NCBI Taxonomy" id="659014"/>
    <lineage>
        <taxon>Bacteria</taxon>
        <taxon>Pseudomonadati</taxon>
        <taxon>Bacteroidota</taxon>
        <taxon>Cytophagia</taxon>
        <taxon>Cytophagales</taxon>
        <taxon>Spirosomataceae</taxon>
        <taxon>Dyadobacter</taxon>
    </lineage>
</organism>
<evidence type="ECO:0000256" key="6">
    <source>
        <dbReference type="ARBA" id="ARBA00022989"/>
    </source>
</evidence>
<dbReference type="NCBIfam" id="TIGR01272">
    <property type="entry name" value="gluP"/>
    <property type="match status" value="1"/>
</dbReference>
<keyword evidence="7 8" id="KW-0472">Membrane</keyword>
<dbReference type="STRING" id="659014.SAMN04487996_13016"/>
<name>A0A1G8A8A1_9BACT</name>
<dbReference type="Proteomes" id="UP000198748">
    <property type="component" value="Unassembled WGS sequence"/>
</dbReference>
<keyword evidence="11" id="KW-1185">Reference proteome</keyword>
<protein>
    <submittedName>
        <fullName evidence="10">Glucose/galactose transporter</fullName>
    </submittedName>
</protein>
<dbReference type="GO" id="GO:0005886">
    <property type="term" value="C:plasma membrane"/>
    <property type="evidence" value="ECO:0007669"/>
    <property type="project" value="UniProtKB-SubCell"/>
</dbReference>
<evidence type="ECO:0000256" key="3">
    <source>
        <dbReference type="ARBA" id="ARBA00009120"/>
    </source>
</evidence>
<dbReference type="AlphaFoldDB" id="A0A1G8A8A1"/>
<accession>A0A1G8A8A1</accession>
<evidence type="ECO:0000256" key="8">
    <source>
        <dbReference type="SAM" id="Phobius"/>
    </source>
</evidence>
<evidence type="ECO:0000256" key="1">
    <source>
        <dbReference type="ARBA" id="ARBA00003321"/>
    </source>
</evidence>
<reference evidence="11" key="1">
    <citation type="submission" date="2016-10" db="EMBL/GenBank/DDBJ databases">
        <authorList>
            <person name="Varghese N."/>
            <person name="Submissions S."/>
        </authorList>
    </citation>
    <scope>NUCLEOTIDE SEQUENCE [LARGE SCALE GENOMIC DNA]</scope>
    <source>
        <strain evidence="11">DSM 25329</strain>
    </source>
</reference>
<dbReference type="OrthoDB" id="9795150at2"/>
<dbReference type="InterPro" id="IPR011701">
    <property type="entry name" value="MFS"/>
</dbReference>
<evidence type="ECO:0000313" key="10">
    <source>
        <dbReference type="EMBL" id="SDH17158.1"/>
    </source>
</evidence>
<evidence type="ECO:0000256" key="4">
    <source>
        <dbReference type="ARBA" id="ARBA00022475"/>
    </source>
</evidence>
<proteinExistence type="inferred from homology"/>
<dbReference type="InterPro" id="IPR036259">
    <property type="entry name" value="MFS_trans_sf"/>
</dbReference>
<gene>
    <name evidence="10" type="ORF">SAMN04487996_13016</name>
</gene>
<keyword evidence="5 8" id="KW-0812">Transmembrane</keyword>
<feature type="transmembrane region" description="Helical" evidence="8">
    <location>
        <begin position="138"/>
        <end position="156"/>
    </location>
</feature>
<dbReference type="GO" id="GO:0055056">
    <property type="term" value="F:D-glucose transmembrane transporter activity"/>
    <property type="evidence" value="ECO:0007669"/>
    <property type="project" value="InterPro"/>
</dbReference>
<keyword evidence="4" id="KW-1003">Cell membrane</keyword>
<evidence type="ECO:0000259" key="9">
    <source>
        <dbReference type="PROSITE" id="PS50850"/>
    </source>
</evidence>
<dbReference type="Gene3D" id="1.20.1250.20">
    <property type="entry name" value="MFS general substrate transporter like domains"/>
    <property type="match status" value="2"/>
</dbReference>
<sequence>MSKKNSYLGPLFIIGILFFVMGFVTWVNGTLITFFKKAFSLDNTSSYLVTFAFFISYTVMAIPCSMVLKKTGFKNGMSLALGVMAVGTLIFIPAAEMASYPLFLVGLFTIGIGLTVLQTASNPYATILGPRESAAQRISIMGIANKGAGIISQIVIGKILLAGATSSDPKEELDKVAMPYMILTAILIGLALLIKFSKGLTEVSEEEEDDSNQAGIHLNADKSSVLKYPNLVLGVLAIFCYVGVEVLAADTIITYGVSLGFPETEASFFGTYPLVGMLVGYFLGIVLIPKFVSQQAYLTFSAILGMVAALFAIYSPGFTSIICLAIAGFANAVIWPALWPLALHGLGKFTKIGSALLVMGISGGAIIPVAYGKIADSIKSTQHAYWIMIPLYIFILYFGLVGHKKKSW</sequence>
<dbReference type="CDD" id="cd17394">
    <property type="entry name" value="MFS_FucP_like"/>
    <property type="match status" value="1"/>
</dbReference>
<feature type="transmembrane region" description="Helical" evidence="8">
    <location>
        <begin position="47"/>
        <end position="68"/>
    </location>
</feature>
<dbReference type="InterPro" id="IPR050375">
    <property type="entry name" value="MFS_TsgA-like"/>
</dbReference>
<feature type="transmembrane region" description="Helical" evidence="8">
    <location>
        <begin position="296"/>
        <end position="313"/>
    </location>
</feature>
<feature type="transmembrane region" description="Helical" evidence="8">
    <location>
        <begin position="383"/>
        <end position="402"/>
    </location>
</feature>
<dbReference type="Pfam" id="PF07690">
    <property type="entry name" value="MFS_1"/>
    <property type="match status" value="1"/>
</dbReference>
<dbReference type="PANTHER" id="PTHR43702">
    <property type="entry name" value="L-FUCOSE-PROTON SYMPORTER"/>
    <property type="match status" value="1"/>
</dbReference>
<feature type="transmembrane region" description="Helical" evidence="8">
    <location>
        <begin position="231"/>
        <end position="257"/>
    </location>
</feature>
<feature type="domain" description="Major facilitator superfamily (MFS) profile" evidence="9">
    <location>
        <begin position="10"/>
        <end position="407"/>
    </location>
</feature>
<dbReference type="PANTHER" id="PTHR43702:SF12">
    <property type="entry name" value="N-ACETYL GLUCOSAMINE TRANSPORTER NAGP"/>
    <property type="match status" value="1"/>
</dbReference>
<dbReference type="InterPro" id="IPR005964">
    <property type="entry name" value="Glc/Gal_transptr_bac"/>
</dbReference>
<feature type="transmembrane region" description="Helical" evidence="8">
    <location>
        <begin position="75"/>
        <end position="92"/>
    </location>
</feature>
<evidence type="ECO:0000256" key="2">
    <source>
        <dbReference type="ARBA" id="ARBA00004429"/>
    </source>
</evidence>
<dbReference type="GO" id="GO:1904659">
    <property type="term" value="P:D-glucose transmembrane transport"/>
    <property type="evidence" value="ECO:0007669"/>
    <property type="project" value="InterPro"/>
</dbReference>
<feature type="transmembrane region" description="Helical" evidence="8">
    <location>
        <begin position="352"/>
        <end position="371"/>
    </location>
</feature>
<comment type="subcellular location">
    <subcellularLocation>
        <location evidence="2">Cell inner membrane</location>
        <topology evidence="2">Multi-pass membrane protein</topology>
    </subcellularLocation>
</comment>